<keyword evidence="5 10" id="KW-0863">Zinc-finger</keyword>
<reference evidence="13" key="1">
    <citation type="journal article" date="2011" name="Nature">
        <title>Genome sequence and analysis of the tuber crop potato.</title>
        <authorList>
            <consortium name="The Potato Genome Sequencing Consortium"/>
        </authorList>
    </citation>
    <scope>NUCLEOTIDE SEQUENCE [LARGE SCALE GENOMIC DNA]</scope>
    <source>
        <strain evidence="13">cv. DM1-3 516 R44</strain>
    </source>
</reference>
<keyword evidence="2" id="KW-0678">Repressor</keyword>
<dbReference type="Pfam" id="PF00643">
    <property type="entry name" value="zf-B_box"/>
    <property type="match status" value="2"/>
</dbReference>
<reference evidence="12" key="2">
    <citation type="submission" date="2015-06" db="UniProtKB">
        <authorList>
            <consortium name="EnsemblPlants"/>
        </authorList>
    </citation>
    <scope>IDENTIFICATION</scope>
    <source>
        <strain evidence="12">DM1-3 516 R44</strain>
    </source>
</reference>
<dbReference type="GO" id="GO:0010100">
    <property type="term" value="P:negative regulation of photomorphogenesis"/>
    <property type="evidence" value="ECO:0007669"/>
    <property type="project" value="UniProtKB-ARBA"/>
</dbReference>
<organism evidence="12 13">
    <name type="scientific">Solanum tuberosum</name>
    <name type="common">Potato</name>
    <dbReference type="NCBI Taxonomy" id="4113"/>
    <lineage>
        <taxon>Eukaryota</taxon>
        <taxon>Viridiplantae</taxon>
        <taxon>Streptophyta</taxon>
        <taxon>Embryophyta</taxon>
        <taxon>Tracheophyta</taxon>
        <taxon>Spermatophyta</taxon>
        <taxon>Magnoliopsida</taxon>
        <taxon>eudicotyledons</taxon>
        <taxon>Gunneridae</taxon>
        <taxon>Pentapetalae</taxon>
        <taxon>asterids</taxon>
        <taxon>lamiids</taxon>
        <taxon>Solanales</taxon>
        <taxon>Solanaceae</taxon>
        <taxon>Solanoideae</taxon>
        <taxon>Solaneae</taxon>
        <taxon>Solanum</taxon>
    </lineage>
</organism>
<keyword evidence="4" id="KW-0677">Repeat</keyword>
<gene>
    <name evidence="12" type="primary">LOC102578169</name>
</gene>
<feature type="domain" description="B box-type" evidence="11">
    <location>
        <begin position="51"/>
        <end position="96"/>
    </location>
</feature>
<dbReference type="SMR" id="M0ZTY6"/>
<evidence type="ECO:0000256" key="7">
    <source>
        <dbReference type="ARBA" id="ARBA00023015"/>
    </source>
</evidence>
<keyword evidence="13" id="KW-1185">Reference proteome</keyword>
<evidence type="ECO:0000256" key="8">
    <source>
        <dbReference type="ARBA" id="ARBA00023163"/>
    </source>
</evidence>
<comment type="subcellular location">
    <subcellularLocation>
        <location evidence="1">Nucleus</location>
    </subcellularLocation>
</comment>
<keyword evidence="9" id="KW-0539">Nucleus</keyword>
<accession>M0ZTY6</accession>
<dbReference type="InterPro" id="IPR051979">
    <property type="entry name" value="B-box_zinc_finger"/>
</dbReference>
<evidence type="ECO:0000256" key="9">
    <source>
        <dbReference type="ARBA" id="ARBA00023242"/>
    </source>
</evidence>
<dbReference type="ExpressionAtlas" id="M0ZTY6">
    <property type="expression patterns" value="baseline and differential"/>
</dbReference>
<dbReference type="OrthoDB" id="153872at2759"/>
<evidence type="ECO:0000256" key="1">
    <source>
        <dbReference type="ARBA" id="ARBA00004123"/>
    </source>
</evidence>
<dbReference type="InterPro" id="IPR000315">
    <property type="entry name" value="Znf_B-box"/>
</dbReference>
<evidence type="ECO:0000256" key="5">
    <source>
        <dbReference type="ARBA" id="ARBA00022771"/>
    </source>
</evidence>
<dbReference type="PANTHER" id="PTHR31832">
    <property type="entry name" value="B-BOX ZINC FINGER PROTEIN 22"/>
    <property type="match status" value="1"/>
</dbReference>
<evidence type="ECO:0000313" key="12">
    <source>
        <dbReference type="EnsemblPlants" id="PGSC0003DMT400008042"/>
    </source>
</evidence>
<evidence type="ECO:0000256" key="2">
    <source>
        <dbReference type="ARBA" id="ARBA00022491"/>
    </source>
</evidence>
<dbReference type="Gene3D" id="3.30.160.60">
    <property type="entry name" value="Classic Zinc Finger"/>
    <property type="match status" value="1"/>
</dbReference>
<dbReference type="PANTHER" id="PTHR31832:SF86">
    <property type="entry name" value="B-BOX ZINC FINGER PROTEIN 19"/>
    <property type="match status" value="1"/>
</dbReference>
<dbReference type="InterPro" id="IPR049808">
    <property type="entry name" value="CONSTANS-like_Bbox1"/>
</dbReference>
<dbReference type="FunFam" id="3.30.160.60:FF:000610">
    <property type="entry name" value="B-box zinc finger protein 19"/>
    <property type="match status" value="1"/>
</dbReference>
<dbReference type="Gramene" id="PGSC0003DMT400008042">
    <property type="protein sequence ID" value="PGSC0003DMT400008042"/>
    <property type="gene ID" value="PGSC0003DMG400003109"/>
</dbReference>
<dbReference type="HOGENOM" id="CLU_025298_5_0_1"/>
<evidence type="ECO:0000256" key="4">
    <source>
        <dbReference type="ARBA" id="ARBA00022737"/>
    </source>
</evidence>
<proteinExistence type="predicted"/>
<dbReference type="EnsemblPlants" id="PGSC0003DMT400008042">
    <property type="protein sequence ID" value="PGSC0003DMT400008042"/>
    <property type="gene ID" value="PGSC0003DMG400003109"/>
</dbReference>
<dbReference type="Proteomes" id="UP000011115">
    <property type="component" value="Unassembled WGS sequence"/>
</dbReference>
<protein>
    <submittedName>
        <fullName evidence="12">Salt-tolerance protein</fullName>
    </submittedName>
</protein>
<dbReference type="CDD" id="cd19821">
    <property type="entry name" value="Bbox1_BBX-like"/>
    <property type="match status" value="1"/>
</dbReference>
<keyword evidence="8" id="KW-0804">Transcription</keyword>
<keyword evidence="7" id="KW-0805">Transcription regulation</keyword>
<evidence type="ECO:0000259" key="11">
    <source>
        <dbReference type="PROSITE" id="PS50119"/>
    </source>
</evidence>
<dbReference type="AlphaFoldDB" id="M0ZTY6"/>
<evidence type="ECO:0000256" key="10">
    <source>
        <dbReference type="PROSITE-ProRule" id="PRU00024"/>
    </source>
</evidence>
<dbReference type="PROSITE" id="PS50119">
    <property type="entry name" value="ZF_BBOX"/>
    <property type="match status" value="2"/>
</dbReference>
<keyword evidence="3" id="KW-0479">Metal-binding</keyword>
<evidence type="ECO:0000313" key="13">
    <source>
        <dbReference type="Proteomes" id="UP000011115"/>
    </source>
</evidence>
<evidence type="ECO:0000256" key="3">
    <source>
        <dbReference type="ARBA" id="ARBA00022723"/>
    </source>
</evidence>
<sequence length="137" mass="15242">MRTLCDVCESAAAILFCAADEAALCRSCDEKVHMCNKLASRHVRVGLADPSKIQRCDICENAPAFFYCEIDGSSLCLQCDMIVHVGGKRTHGRYLLIRQRIEVCKFMLRQALVQVLVVFREESILFLLLCPSVVSGG</sequence>
<feature type="domain" description="B box-type" evidence="11">
    <location>
        <begin position="1"/>
        <end position="47"/>
    </location>
</feature>
<keyword evidence="6" id="KW-0862">Zinc</keyword>
<name>M0ZTY6_SOLTU</name>
<dbReference type="GO" id="GO:0005634">
    <property type="term" value="C:nucleus"/>
    <property type="evidence" value="ECO:0007669"/>
    <property type="project" value="UniProtKB-SubCell"/>
</dbReference>
<dbReference type="GO" id="GO:0008270">
    <property type="term" value="F:zinc ion binding"/>
    <property type="evidence" value="ECO:0007669"/>
    <property type="project" value="UniProtKB-KW"/>
</dbReference>
<evidence type="ECO:0000256" key="6">
    <source>
        <dbReference type="ARBA" id="ARBA00022833"/>
    </source>
</evidence>
<dbReference type="SMART" id="SM00336">
    <property type="entry name" value="BBOX"/>
    <property type="match status" value="2"/>
</dbReference>